<accession>A0A4Y2AX94</accession>
<protein>
    <submittedName>
        <fullName evidence="1">Uncharacterized protein</fullName>
    </submittedName>
</protein>
<dbReference type="AlphaFoldDB" id="A0A4Y2AX94"/>
<reference evidence="1 2" key="1">
    <citation type="journal article" date="2019" name="Sci. Rep.">
        <title>Orb-weaving spider Araneus ventricosus genome elucidates the spidroin gene catalogue.</title>
        <authorList>
            <person name="Kono N."/>
            <person name="Nakamura H."/>
            <person name="Ohtoshi R."/>
            <person name="Moran D.A.P."/>
            <person name="Shinohara A."/>
            <person name="Yoshida Y."/>
            <person name="Fujiwara M."/>
            <person name="Mori M."/>
            <person name="Tomita M."/>
            <person name="Arakawa K."/>
        </authorList>
    </citation>
    <scope>NUCLEOTIDE SEQUENCE [LARGE SCALE GENOMIC DNA]</scope>
</reference>
<keyword evidence="2" id="KW-1185">Reference proteome</keyword>
<dbReference type="OrthoDB" id="8123891at2759"/>
<name>A0A4Y2AX94_ARAVE</name>
<evidence type="ECO:0000313" key="1">
    <source>
        <dbReference type="EMBL" id="GBL84681.1"/>
    </source>
</evidence>
<sequence>MRGRREGTSHWVLEAPSEAFHRLKQLRKIPINLAMYRMKEFLHIKRRSACQAYGHTTNSKECKFITPFYGCCGLRHTRNCKKYELYYINCAESNRLRGTNYKIWHRPVNNHCPCYNKHLTAYRKQGTIISMDNTIFENTHFLYNTATASAHEPLKILQINLARAKAATNQLL</sequence>
<gene>
    <name evidence="1" type="ORF">AVEN_191133_1</name>
</gene>
<dbReference type="Proteomes" id="UP000499080">
    <property type="component" value="Unassembled WGS sequence"/>
</dbReference>
<dbReference type="EMBL" id="BGPR01000038">
    <property type="protein sequence ID" value="GBL84681.1"/>
    <property type="molecule type" value="Genomic_DNA"/>
</dbReference>
<evidence type="ECO:0000313" key="2">
    <source>
        <dbReference type="Proteomes" id="UP000499080"/>
    </source>
</evidence>
<organism evidence="1 2">
    <name type="scientific">Araneus ventricosus</name>
    <name type="common">Orbweaver spider</name>
    <name type="synonym">Epeira ventricosa</name>
    <dbReference type="NCBI Taxonomy" id="182803"/>
    <lineage>
        <taxon>Eukaryota</taxon>
        <taxon>Metazoa</taxon>
        <taxon>Ecdysozoa</taxon>
        <taxon>Arthropoda</taxon>
        <taxon>Chelicerata</taxon>
        <taxon>Arachnida</taxon>
        <taxon>Araneae</taxon>
        <taxon>Araneomorphae</taxon>
        <taxon>Entelegynae</taxon>
        <taxon>Araneoidea</taxon>
        <taxon>Araneidae</taxon>
        <taxon>Araneus</taxon>
    </lineage>
</organism>
<proteinExistence type="predicted"/>
<comment type="caution">
    <text evidence="1">The sequence shown here is derived from an EMBL/GenBank/DDBJ whole genome shotgun (WGS) entry which is preliminary data.</text>
</comment>